<accession>A0ABP9ZVC3</accession>
<dbReference type="Pfam" id="PF06945">
    <property type="entry name" value="DUF1289"/>
    <property type="match status" value="1"/>
</dbReference>
<comment type="caution">
    <text evidence="2">The sequence shown here is derived from an EMBL/GenBank/DDBJ whole genome shotgun (WGS) entry which is preliminary data.</text>
</comment>
<dbReference type="PANTHER" id="PTHR35175">
    <property type="entry name" value="DUF1289 DOMAIN-CONTAINING PROTEIN"/>
    <property type="match status" value="1"/>
</dbReference>
<evidence type="ECO:0008006" key="4">
    <source>
        <dbReference type="Google" id="ProtNLM"/>
    </source>
</evidence>
<name>A0ABP9ZVC3_9GAMM</name>
<dbReference type="PANTHER" id="PTHR35175:SF1">
    <property type="entry name" value="OXIDOREDUCTASE"/>
    <property type="match status" value="1"/>
</dbReference>
<feature type="compositionally biased region" description="Acidic residues" evidence="1">
    <location>
        <begin position="95"/>
        <end position="110"/>
    </location>
</feature>
<organism evidence="2 3">
    <name type="scientific">Thalassolituus maritimus</name>
    <dbReference type="NCBI Taxonomy" id="484498"/>
    <lineage>
        <taxon>Bacteria</taxon>
        <taxon>Pseudomonadati</taxon>
        <taxon>Pseudomonadota</taxon>
        <taxon>Gammaproteobacteria</taxon>
        <taxon>Oceanospirillales</taxon>
        <taxon>Oceanospirillaceae</taxon>
        <taxon>Thalassolituus</taxon>
    </lineage>
</organism>
<dbReference type="InterPro" id="IPR010710">
    <property type="entry name" value="DUF1289"/>
</dbReference>
<dbReference type="EMBL" id="BAABWH010000001">
    <property type="protein sequence ID" value="GAA6144087.1"/>
    <property type="molecule type" value="Genomic_DNA"/>
</dbReference>
<feature type="region of interest" description="Disordered" evidence="1">
    <location>
        <begin position="89"/>
        <end position="130"/>
    </location>
</feature>
<keyword evidence="3" id="KW-1185">Reference proteome</keyword>
<evidence type="ECO:0000313" key="2">
    <source>
        <dbReference type="EMBL" id="GAA6144087.1"/>
    </source>
</evidence>
<feature type="compositionally biased region" description="Basic and acidic residues" evidence="1">
    <location>
        <begin position="114"/>
        <end position="130"/>
    </location>
</feature>
<evidence type="ECO:0000313" key="3">
    <source>
        <dbReference type="Proteomes" id="UP001481413"/>
    </source>
</evidence>
<dbReference type="Proteomes" id="UP001481413">
    <property type="component" value="Unassembled WGS sequence"/>
</dbReference>
<protein>
    <recommendedName>
        <fullName evidence="4">DUF1289 domain-containing protein</fullName>
    </recommendedName>
</protein>
<sequence length="130" mass="14744">MLDQGELFTIPNPCRGVCTSNNKGYCKGCLRSRKERFHWHDFTPFQQQIVINLCERRRQKIMAGPTEDVIEDETNLSQLDLFAEPVAENAVSTEAETDASVEIPDSELEGTSEAVKRPTPEPPKDQFDLF</sequence>
<proteinExistence type="predicted"/>
<evidence type="ECO:0000256" key="1">
    <source>
        <dbReference type="SAM" id="MobiDB-lite"/>
    </source>
</evidence>
<reference evidence="2 3" key="1">
    <citation type="submission" date="2024-04" db="EMBL/GenBank/DDBJ databases">
        <title>Draft genome sequence of Thalassolituus maritimus NBRC 116585.</title>
        <authorList>
            <person name="Miyakawa T."/>
            <person name="Kusuya Y."/>
            <person name="Miura T."/>
        </authorList>
    </citation>
    <scope>NUCLEOTIDE SEQUENCE [LARGE SCALE GENOMIC DNA]</scope>
    <source>
        <strain evidence="2 3">5NW40-0001</strain>
    </source>
</reference>
<gene>
    <name evidence="2" type="ORF">NBRC116585_02040</name>
</gene>